<evidence type="ECO:0000259" key="1">
    <source>
        <dbReference type="Pfam" id="PF09994"/>
    </source>
</evidence>
<dbReference type="InterPro" id="IPR029058">
    <property type="entry name" value="AB_hydrolase_fold"/>
</dbReference>
<dbReference type="Proteomes" id="UP000290189">
    <property type="component" value="Unassembled WGS sequence"/>
</dbReference>
<keyword evidence="2" id="KW-0496">Mitochondrion</keyword>
<protein>
    <recommendedName>
        <fullName evidence="1">T6SS Phospholipase effector Tle1-like catalytic domain-containing protein</fullName>
    </recommendedName>
</protein>
<dbReference type="AlphaFoldDB" id="A0A3P3YM77"/>
<reference evidence="2 3" key="1">
    <citation type="submission" date="2018-03" db="EMBL/GenBank/DDBJ databases">
        <authorList>
            <person name="Fogelqvist J."/>
        </authorList>
    </citation>
    <scope>NUCLEOTIDE SEQUENCE [LARGE SCALE GENOMIC DNA]</scope>
</reference>
<dbReference type="PANTHER" id="PTHR33840:SF1">
    <property type="entry name" value="TLE1 PHOSPHOLIPASE DOMAIN-CONTAINING PROTEIN"/>
    <property type="match status" value="1"/>
</dbReference>
<gene>
    <name evidence="2" type="ORF">PLBR_LOCUS8537</name>
</gene>
<organism evidence="2 3">
    <name type="scientific">Plasmodiophora brassicae</name>
    <name type="common">Clubroot disease agent</name>
    <dbReference type="NCBI Taxonomy" id="37360"/>
    <lineage>
        <taxon>Eukaryota</taxon>
        <taxon>Sar</taxon>
        <taxon>Rhizaria</taxon>
        <taxon>Endomyxa</taxon>
        <taxon>Phytomyxea</taxon>
        <taxon>Plasmodiophorida</taxon>
        <taxon>Plasmodiophoridae</taxon>
        <taxon>Plasmodiophora</taxon>
    </lineage>
</organism>
<dbReference type="Pfam" id="PF09994">
    <property type="entry name" value="T6SS_Tle1-like_cat"/>
    <property type="match status" value="1"/>
</dbReference>
<dbReference type="InterPro" id="IPR018712">
    <property type="entry name" value="Tle1-like_cat"/>
</dbReference>
<geneLocation type="mitochondrion" evidence="2"/>
<dbReference type="EMBL" id="OVEO01000017">
    <property type="protein sequence ID" value="SPR01322.1"/>
    <property type="molecule type" value="Genomic_DNA"/>
</dbReference>
<proteinExistence type="predicted"/>
<sequence length="471" mass="52778">MPAGMPPNLNVPDDGEATITLGAKPKKRIVLCVDGTWNAEHTNTNVWRISNMIPKRGKDGIKQVVIYERGVGARANNYTDIAHVGDAALGANIEDYILKAYRDLAAIYNDGDDVFMFGFSRGAYICLELADMISELGILARHAPITPELLYKVTNFGDPARKVTDYFGKDEEDLKKMEYDERFVAENLRNYSNVTRVKYMGIFDTVGAIVYKSKGHFRLYPSKSVVKGRHALAIDERRNKFVPDVWVMKADGQCQDDSFDFEQRWFCGNHSNVGGGYDYDYLPQFPLHWIMQGAITAGLDFVKITPLTGADCCDCPVRDELKDADNLFEDTIWKADEMFSKYFGSKSGWGKRTVGGEITHRTDRYRLLGETIDASVLYKMQYDESYQPDEVRNLKWMKCKPSWPSVDGGFCTRLASTGLPKTPVGGAMVASPSHCADITSGTPPTSMGKANKHQKPSYWASILRKAPFFGN</sequence>
<dbReference type="PANTHER" id="PTHR33840">
    <property type="match status" value="1"/>
</dbReference>
<dbReference type="SUPFAM" id="SSF53474">
    <property type="entry name" value="alpha/beta-Hydrolases"/>
    <property type="match status" value="1"/>
</dbReference>
<accession>A0A3P3YM77</accession>
<feature type="domain" description="T6SS Phospholipase effector Tle1-like catalytic" evidence="1">
    <location>
        <begin position="27"/>
        <end position="292"/>
    </location>
</feature>
<name>A0A3P3YM77_PLABS</name>
<evidence type="ECO:0000313" key="2">
    <source>
        <dbReference type="EMBL" id="SPR01322.1"/>
    </source>
</evidence>
<evidence type="ECO:0000313" key="3">
    <source>
        <dbReference type="Proteomes" id="UP000290189"/>
    </source>
</evidence>